<gene>
    <name evidence="2" type="ORF">A3770_04p28290</name>
</gene>
<dbReference type="AlphaFoldDB" id="A0A5B8MJ59"/>
<proteinExistence type="predicted"/>
<dbReference type="Proteomes" id="UP000316726">
    <property type="component" value="Chromosome 4"/>
</dbReference>
<name>A0A5B8MJ59_9CHLO</name>
<feature type="region of interest" description="Disordered" evidence="1">
    <location>
        <begin position="1"/>
        <end position="22"/>
    </location>
</feature>
<dbReference type="EMBL" id="CP031037">
    <property type="protein sequence ID" value="QDZ20311.1"/>
    <property type="molecule type" value="Genomic_DNA"/>
</dbReference>
<dbReference type="InterPro" id="IPR016024">
    <property type="entry name" value="ARM-type_fold"/>
</dbReference>
<protein>
    <submittedName>
        <fullName evidence="2">Uncharacterized protein</fullName>
    </submittedName>
</protein>
<evidence type="ECO:0000313" key="2">
    <source>
        <dbReference type="EMBL" id="QDZ20311.1"/>
    </source>
</evidence>
<evidence type="ECO:0000313" key="3">
    <source>
        <dbReference type="Proteomes" id="UP000316726"/>
    </source>
</evidence>
<reference evidence="2 3" key="1">
    <citation type="submission" date="2018-07" db="EMBL/GenBank/DDBJ databases">
        <title>The complete nuclear genome of the prasinophyte Chloropicon primus (CCMP1205).</title>
        <authorList>
            <person name="Pombert J.-F."/>
            <person name="Otis C."/>
            <person name="Turmel M."/>
            <person name="Lemieux C."/>
        </authorList>
    </citation>
    <scope>NUCLEOTIDE SEQUENCE [LARGE SCALE GENOMIC DNA]</scope>
    <source>
        <strain evidence="2 3">CCMP1205</strain>
    </source>
</reference>
<sequence length="555" mass="62219">MAEVEDAPQGSSRDLEEAQESEAKAREVWLQVQRESRKDGTERSLEQLDKLVIEASRGLEHLASISHRIEAHTAKATRQSWKHSLRYTIQASIWIQCELGRVGLRSGSESFAELFDACFARNAESMDREVLDTTNFETILEHVDTCGLPVDLFVPLVEDAEQHLDRGLQDKLLGTLATNLKLVLILVPIVRLRDDGEGNPAPALGSKHDIRSLFLYALQFCVNDSWHWKPSWTNPELSEMAASIIEKLVCSRQTGEANSLAPMDVLAAALIRTYPRLHLLVVDRYTSIMRRLESQATMYAEVEDNESAFQMTTLLHILYWLMQGMTYRSFVDNDYSLSEDLFPVILHACNSSTQTMQYYGLHCLTLLIRSAPATVIKWHKDALYGCLGKYMQHSDTTIWSVGISAALEASIAIEGKNKDSDRLLDLMESLVEQGEVMAGPKRFTLWLHLMARLVPCLGARSCCFLGRIIAILDRWLVLSGSGADCTGGKDFLLDLIEACWPGVHMHRAEIEGIVDRLAERLSQADVLAMRRKFREGVDASREALQGLVGSNNNAV</sequence>
<organism evidence="2 3">
    <name type="scientific">Chloropicon primus</name>
    <dbReference type="NCBI Taxonomy" id="1764295"/>
    <lineage>
        <taxon>Eukaryota</taxon>
        <taxon>Viridiplantae</taxon>
        <taxon>Chlorophyta</taxon>
        <taxon>Chloropicophyceae</taxon>
        <taxon>Chloropicales</taxon>
        <taxon>Chloropicaceae</taxon>
        <taxon>Chloropicon</taxon>
    </lineage>
</organism>
<evidence type="ECO:0000256" key="1">
    <source>
        <dbReference type="SAM" id="MobiDB-lite"/>
    </source>
</evidence>
<dbReference type="SUPFAM" id="SSF48371">
    <property type="entry name" value="ARM repeat"/>
    <property type="match status" value="1"/>
</dbReference>
<feature type="compositionally biased region" description="Basic and acidic residues" evidence="1">
    <location>
        <begin position="13"/>
        <end position="22"/>
    </location>
</feature>
<keyword evidence="3" id="KW-1185">Reference proteome</keyword>
<accession>A0A5B8MJ59</accession>